<feature type="domain" description="Tyrosine-protein phosphatase" evidence="3">
    <location>
        <begin position="728"/>
        <end position="992"/>
    </location>
</feature>
<evidence type="ECO:0000313" key="6">
    <source>
        <dbReference type="Proteomes" id="UP000053664"/>
    </source>
</evidence>
<evidence type="ECO:0000313" key="5">
    <source>
        <dbReference type="EMBL" id="EPQ26704.1"/>
    </source>
</evidence>
<dbReference type="Proteomes" id="UP000053664">
    <property type="component" value="Unassembled WGS sequence"/>
</dbReference>
<dbReference type="GO" id="GO:0004725">
    <property type="term" value="F:protein tyrosine phosphatase activity"/>
    <property type="evidence" value="ECO:0007669"/>
    <property type="project" value="InterPro"/>
</dbReference>
<feature type="region of interest" description="Disordered" evidence="2">
    <location>
        <begin position="997"/>
        <end position="1111"/>
    </location>
</feature>
<dbReference type="SMART" id="SM00194">
    <property type="entry name" value="PTPc"/>
    <property type="match status" value="1"/>
</dbReference>
<evidence type="ECO:0008006" key="7">
    <source>
        <dbReference type="Google" id="ProtNLM"/>
    </source>
</evidence>
<feature type="region of interest" description="Disordered" evidence="2">
    <location>
        <begin position="1145"/>
        <end position="1273"/>
    </location>
</feature>
<dbReference type="InterPro" id="IPR000242">
    <property type="entry name" value="PTP_cat"/>
</dbReference>
<dbReference type="PRINTS" id="PR00700">
    <property type="entry name" value="PRTYPHPHTASE"/>
</dbReference>
<comment type="similarity">
    <text evidence="1">Belongs to the protein-tyrosine phosphatase family. Non-receptor class subfamily.</text>
</comment>
<dbReference type="OrthoDB" id="6058203at2759"/>
<feature type="compositionally biased region" description="Basic residues" evidence="2">
    <location>
        <begin position="1040"/>
        <end position="1049"/>
    </location>
</feature>
<feature type="region of interest" description="Disordered" evidence="2">
    <location>
        <begin position="846"/>
        <end position="900"/>
    </location>
</feature>
<feature type="compositionally biased region" description="Low complexity" evidence="2">
    <location>
        <begin position="1173"/>
        <end position="1190"/>
    </location>
</feature>
<evidence type="ECO:0000256" key="2">
    <source>
        <dbReference type="SAM" id="MobiDB-lite"/>
    </source>
</evidence>
<dbReference type="PROSITE" id="PS00383">
    <property type="entry name" value="TYR_PHOSPHATASE_1"/>
    <property type="match status" value="1"/>
</dbReference>
<feature type="compositionally biased region" description="Polar residues" evidence="2">
    <location>
        <begin position="226"/>
        <end position="246"/>
    </location>
</feature>
<dbReference type="KEGG" id="pfp:PFL1_05683"/>
<dbReference type="RefSeq" id="XP_007881410.1">
    <property type="nucleotide sequence ID" value="XM_007883219.1"/>
</dbReference>
<dbReference type="InterPro" id="IPR016130">
    <property type="entry name" value="Tyr_Pase_AS"/>
</dbReference>
<dbReference type="InterPro" id="IPR036873">
    <property type="entry name" value="Rhodanese-like_dom_sf"/>
</dbReference>
<sequence>MQATSAVEAPSQTSFLLTDQPAAGRHPSPSAKLSMRLPPSGLNMPTPNGLLDAGGSSTMPSTAVPAASQSPHAKIGATTRASPSNSHGPGNPREGVAKPARLAAPGGMSLPPEAFTPSGGPNPWAALAPPTAGAGSSAVPDYFSSVHIPDAGGSSGSGGMRIASPFALPSSGAKTPFEPAGSEPHPWAGLFGDSGMKTALPDHGLNRTSSTSAFAIPPTPAANADSVPQRQTPGTGLRLPSSTLPAVNSLKLPGPFQSGGASATSSAASGTSRAASSRTGSGGGEDFSRFKALDVEGLAKALSPPSWATETKGGTIADDVLVLDIRPSTSFQTARIHASINICAPSTLLKRPGITVERIEQDMLAGARERRRFMRWRKGPLRSEKGGAQDAPKKAATIHTTDESGINKIIVLDTDTANVGDAGNATAGGGGPCLIGMLKKFEIAGFAGELCWLRGGFNRLVSTALGKSLIESGPAAHGNAHDIGEDSEDAPTSVFQDRSAISSPMQLQPPSSQPSRPSSMDSARKGSLVRPRGLPMEAFQAQSTVAGWPGMSQSERPGRSGNPIEAVGPQAGERAPGEAQRNACANPFFDNIRQNRELAHGITEKIPMDLPKLSPSQVEALPRFLRELVQRPSEERATTLAQGFFEVEKAEQQRLMATMQQHAAESGQDPRALREKTLTAAAGGSDDGTSQIRPLSPSSAVDELAQSSQQHHRFPFSISAALERGADNRYNNIWTYEHSRVRLSKPQVRDDPGSDYLNASFVAPAKRFGSRRKYIATQAPLPSTFEAFWTTIWEQNSRVIVMLTREHESGRLQSHPYWNDSGYGESIRIDKIEEVVLDEHGKAMGKDESRGVLQPASSGGGLFSNMAMSSSSEPKPSTSPSAGTPTTIRRTFRLRNLAEPSAPPRRITQLQYIAWPDYHIPDSPDSMLDLMDAADALQDEADREMRQTAISSGQSASLEQAHAGPMVVHCSAGVGRTGAFIVIDSALDVLRRHRRRQGASLSDAESERTWQNLTAAEDVGKQGEEGARMPDIDMPLATPSRRRSPRRSLKRELSPTGMDLDGNLDEYHRDVSSPPPTLRTRSSDGGSATHEGGLDVGSWSSSSSSAAGTPSRAFGSLQIASAASPGVVNPFAAKFAASPFNLDGANSSAADVSTSSVDTVGRDRGPSRFLFGASSSSVNSASSSSGVAGQPPQPQPQPQQQATTSSANDYRGATGSSPFSEASAPVFPTGLSSARSSFSSTSANDKPRIELERSASSFSQASTCESSVAESQAGEAMNPFEKAMAPSVTSTAIPGHELASASAEARAKDRSGSGSNEPTPFPTYLPNGAAPVSADDETARRTAEALEGGEDVIRKTVDTAREQRMSLIQTGRQYVFVYSAVLAALLRDIEREKSRRAQRG</sequence>
<feature type="domain" description="Tyrosine specific protein phosphatases" evidence="4">
    <location>
        <begin position="928"/>
        <end position="984"/>
    </location>
</feature>
<dbReference type="PROSITE" id="PS50055">
    <property type="entry name" value="TYR_PHOSPHATASE_PTP"/>
    <property type="match status" value="1"/>
</dbReference>
<evidence type="ECO:0000256" key="1">
    <source>
        <dbReference type="ARBA" id="ARBA00009649"/>
    </source>
</evidence>
<reference evidence="5 6" key="1">
    <citation type="journal article" date="2013" name="Plant Cell">
        <title>The transition from a phytopathogenic smut ancestor to an anamorphic biocontrol agent deciphered by comparative whole-genome analysis.</title>
        <authorList>
            <person name="Lefebvre F."/>
            <person name="Joly D.L."/>
            <person name="Labbe C."/>
            <person name="Teichmann B."/>
            <person name="Linning R."/>
            <person name="Belzile F."/>
            <person name="Bakkeren G."/>
            <person name="Belanger R.R."/>
        </authorList>
    </citation>
    <scope>NUCLEOTIDE SEQUENCE [LARGE SCALE GENOMIC DNA]</scope>
    <source>
        <strain evidence="5 6">PF-1</strain>
    </source>
</reference>
<organism evidence="5 6">
    <name type="scientific">Pseudozyma flocculosa PF-1</name>
    <dbReference type="NCBI Taxonomy" id="1277687"/>
    <lineage>
        <taxon>Eukaryota</taxon>
        <taxon>Fungi</taxon>
        <taxon>Dikarya</taxon>
        <taxon>Basidiomycota</taxon>
        <taxon>Ustilaginomycotina</taxon>
        <taxon>Ustilaginomycetes</taxon>
        <taxon>Ustilaginales</taxon>
        <taxon>Ustilaginaceae</taxon>
        <taxon>Pseudozyma</taxon>
    </lineage>
</organism>
<dbReference type="eggNOG" id="KOG4228">
    <property type="taxonomic scope" value="Eukaryota"/>
</dbReference>
<feature type="compositionally biased region" description="Low complexity" evidence="2">
    <location>
        <begin position="1198"/>
        <end position="1208"/>
    </location>
</feature>
<feature type="compositionally biased region" description="Polar residues" evidence="2">
    <location>
        <begin position="55"/>
        <end position="71"/>
    </location>
</feature>
<dbReference type="SMART" id="SM00404">
    <property type="entry name" value="PTPc_motif"/>
    <property type="match status" value="1"/>
</dbReference>
<feature type="compositionally biased region" description="Polar residues" evidence="2">
    <location>
        <begin position="540"/>
        <end position="555"/>
    </location>
</feature>
<gene>
    <name evidence="5" type="ORF">PFL1_05683</name>
</gene>
<dbReference type="Gene3D" id="3.40.250.10">
    <property type="entry name" value="Rhodanese-like domain"/>
    <property type="match status" value="1"/>
</dbReference>
<feature type="region of interest" description="Disordered" evidence="2">
    <location>
        <begin position="152"/>
        <end position="286"/>
    </location>
</feature>
<feature type="compositionally biased region" description="Low complexity" evidence="2">
    <location>
        <begin position="258"/>
        <end position="279"/>
    </location>
</feature>
<feature type="compositionally biased region" description="Basic and acidic residues" evidence="2">
    <location>
        <begin position="1018"/>
        <end position="1031"/>
    </location>
</feature>
<feature type="compositionally biased region" description="Low complexity" evidence="2">
    <location>
        <begin position="1147"/>
        <end position="1159"/>
    </location>
</feature>
<dbReference type="PROSITE" id="PS50056">
    <property type="entry name" value="TYR_PHOSPHATASE_2"/>
    <property type="match status" value="1"/>
</dbReference>
<feature type="compositionally biased region" description="Low complexity" evidence="2">
    <location>
        <begin position="869"/>
        <end position="887"/>
    </location>
</feature>
<feature type="region of interest" description="Disordered" evidence="2">
    <location>
        <begin position="1298"/>
        <end position="1339"/>
    </location>
</feature>
<protein>
    <recommendedName>
        <fullName evidence="7">Protein-tyrosine-phosphatase</fullName>
    </recommendedName>
</protein>
<feature type="region of interest" description="Disordered" evidence="2">
    <location>
        <begin position="475"/>
        <end position="580"/>
    </location>
</feature>
<evidence type="ECO:0000259" key="3">
    <source>
        <dbReference type="PROSITE" id="PS50055"/>
    </source>
</evidence>
<dbReference type="PANTHER" id="PTHR19134">
    <property type="entry name" value="RECEPTOR-TYPE TYROSINE-PROTEIN PHOSPHATASE"/>
    <property type="match status" value="1"/>
</dbReference>
<feature type="compositionally biased region" description="Low complexity" evidence="2">
    <location>
        <begin position="502"/>
        <end position="521"/>
    </location>
</feature>
<evidence type="ECO:0000259" key="4">
    <source>
        <dbReference type="PROSITE" id="PS50056"/>
    </source>
</evidence>
<proteinExistence type="inferred from homology"/>
<name>A0A061H337_9BASI</name>
<feature type="compositionally biased region" description="Polar residues" evidence="2">
    <location>
        <begin position="79"/>
        <end position="88"/>
    </location>
</feature>
<dbReference type="SUPFAM" id="SSF52799">
    <property type="entry name" value="(Phosphotyrosine protein) phosphatases II"/>
    <property type="match status" value="1"/>
</dbReference>
<dbReference type="EMBL" id="KE361643">
    <property type="protein sequence ID" value="EPQ26704.1"/>
    <property type="molecule type" value="Genomic_DNA"/>
</dbReference>
<feature type="compositionally biased region" description="Polar residues" evidence="2">
    <location>
        <begin position="1"/>
        <end position="17"/>
    </location>
</feature>
<dbReference type="InterPro" id="IPR003595">
    <property type="entry name" value="Tyr_Pase_cat"/>
</dbReference>
<dbReference type="InterPro" id="IPR029021">
    <property type="entry name" value="Prot-tyrosine_phosphatase-like"/>
</dbReference>
<dbReference type="Gene3D" id="3.90.190.10">
    <property type="entry name" value="Protein tyrosine phosphatase superfamily"/>
    <property type="match status" value="2"/>
</dbReference>
<accession>A0A061H337</accession>
<dbReference type="Pfam" id="PF00102">
    <property type="entry name" value="Y_phosphatase"/>
    <property type="match status" value="2"/>
</dbReference>
<feature type="compositionally biased region" description="Polar residues" evidence="2">
    <location>
        <begin position="1254"/>
        <end position="1270"/>
    </location>
</feature>
<dbReference type="SUPFAM" id="SSF52821">
    <property type="entry name" value="Rhodanese/Cell cycle control phosphatase"/>
    <property type="match status" value="1"/>
</dbReference>
<dbReference type="PANTHER" id="PTHR19134:SF561">
    <property type="entry name" value="PROTEIN TYROSINE PHOSPHATASE 36E, ISOFORM A"/>
    <property type="match status" value="1"/>
</dbReference>
<dbReference type="InterPro" id="IPR000387">
    <property type="entry name" value="Tyr_Pase_dom"/>
</dbReference>
<dbReference type="GeneID" id="19319770"/>
<dbReference type="InterPro" id="IPR050348">
    <property type="entry name" value="Protein-Tyr_Phosphatase"/>
</dbReference>
<feature type="region of interest" description="Disordered" evidence="2">
    <location>
        <begin position="1"/>
        <end position="138"/>
    </location>
</feature>
<feature type="compositionally biased region" description="Low complexity" evidence="2">
    <location>
        <begin position="1232"/>
        <end position="1242"/>
    </location>
</feature>
<dbReference type="HOGENOM" id="CLU_257533_0_0_1"/>